<reference evidence="10" key="1">
    <citation type="submission" date="2019-12" db="EMBL/GenBank/DDBJ databases">
        <title>Complete genome of Terracaulis silvestris 0127_4.</title>
        <authorList>
            <person name="Vieira S."/>
            <person name="Riedel T."/>
            <person name="Sproer C."/>
            <person name="Pascual J."/>
            <person name="Boedeker C."/>
            <person name="Overmann J."/>
        </authorList>
    </citation>
    <scope>NUCLEOTIDE SEQUENCE [LARGE SCALE GENOMIC DNA]</scope>
    <source>
        <strain evidence="10">0127_4</strain>
    </source>
</reference>
<dbReference type="PANTHER" id="PTHR43133:SF25">
    <property type="entry name" value="RNA POLYMERASE SIGMA FACTOR RFAY-RELATED"/>
    <property type="match status" value="1"/>
</dbReference>
<dbReference type="NCBIfam" id="NF009199">
    <property type="entry name" value="PRK12547.1"/>
    <property type="match status" value="1"/>
</dbReference>
<dbReference type="PROSITE" id="PS01063">
    <property type="entry name" value="SIGMA70_ECF"/>
    <property type="match status" value="1"/>
</dbReference>
<feature type="domain" description="RNA polymerase sigma-70 region 2" evidence="7">
    <location>
        <begin position="14"/>
        <end position="77"/>
    </location>
</feature>
<dbReference type="InterPro" id="IPR036388">
    <property type="entry name" value="WH-like_DNA-bd_sf"/>
</dbReference>
<evidence type="ECO:0000256" key="3">
    <source>
        <dbReference type="ARBA" id="ARBA00023082"/>
    </source>
</evidence>
<evidence type="ECO:0000256" key="2">
    <source>
        <dbReference type="ARBA" id="ARBA00023015"/>
    </source>
</evidence>
<dbReference type="GO" id="GO:0016987">
    <property type="term" value="F:sigma factor activity"/>
    <property type="evidence" value="ECO:0007669"/>
    <property type="project" value="UniProtKB-KW"/>
</dbReference>
<dbReference type="KEGG" id="tsv:DSM104635_00670"/>
<proteinExistence type="inferred from homology"/>
<dbReference type="InterPro" id="IPR000838">
    <property type="entry name" value="RNA_pol_sigma70_ECF_CS"/>
</dbReference>
<dbReference type="PANTHER" id="PTHR43133">
    <property type="entry name" value="RNA POLYMERASE ECF-TYPE SIGMA FACTO"/>
    <property type="match status" value="1"/>
</dbReference>
<dbReference type="SUPFAM" id="SSF88659">
    <property type="entry name" value="Sigma3 and sigma4 domains of RNA polymerase sigma factors"/>
    <property type="match status" value="1"/>
</dbReference>
<dbReference type="Pfam" id="PF08281">
    <property type="entry name" value="Sigma70_r4_2"/>
    <property type="match status" value="1"/>
</dbReference>
<dbReference type="RefSeq" id="WP_158764842.1">
    <property type="nucleotide sequence ID" value="NZ_CP047045.1"/>
</dbReference>
<dbReference type="InterPro" id="IPR013324">
    <property type="entry name" value="RNA_pol_sigma_r3/r4-like"/>
</dbReference>
<evidence type="ECO:0000259" key="8">
    <source>
        <dbReference type="Pfam" id="PF08281"/>
    </source>
</evidence>
<comment type="similarity">
    <text evidence="1 6">Belongs to the sigma-70 factor family. ECF subfamily.</text>
</comment>
<name>A0A6I6ML08_9CAUL</name>
<organism evidence="9 10">
    <name type="scientific">Terricaulis silvestris</name>
    <dbReference type="NCBI Taxonomy" id="2686094"/>
    <lineage>
        <taxon>Bacteria</taxon>
        <taxon>Pseudomonadati</taxon>
        <taxon>Pseudomonadota</taxon>
        <taxon>Alphaproteobacteria</taxon>
        <taxon>Caulobacterales</taxon>
        <taxon>Caulobacteraceae</taxon>
        <taxon>Terricaulis</taxon>
    </lineage>
</organism>
<dbReference type="CDD" id="cd06171">
    <property type="entry name" value="Sigma70_r4"/>
    <property type="match status" value="1"/>
</dbReference>
<evidence type="ECO:0000259" key="7">
    <source>
        <dbReference type="Pfam" id="PF04542"/>
    </source>
</evidence>
<keyword evidence="3 6" id="KW-0731">Sigma factor</keyword>
<dbReference type="Pfam" id="PF04542">
    <property type="entry name" value="Sigma70_r2"/>
    <property type="match status" value="1"/>
</dbReference>
<evidence type="ECO:0000256" key="4">
    <source>
        <dbReference type="ARBA" id="ARBA00023125"/>
    </source>
</evidence>
<protein>
    <recommendedName>
        <fullName evidence="6">RNA polymerase sigma factor</fullName>
    </recommendedName>
</protein>
<evidence type="ECO:0000256" key="1">
    <source>
        <dbReference type="ARBA" id="ARBA00010641"/>
    </source>
</evidence>
<dbReference type="Gene3D" id="1.10.1740.10">
    <property type="match status" value="1"/>
</dbReference>
<evidence type="ECO:0000256" key="6">
    <source>
        <dbReference type="RuleBase" id="RU000716"/>
    </source>
</evidence>
<keyword evidence="10" id="KW-1185">Reference proteome</keyword>
<keyword evidence="4 6" id="KW-0238">DNA-binding</keyword>
<dbReference type="Gene3D" id="1.10.10.10">
    <property type="entry name" value="Winged helix-like DNA-binding domain superfamily/Winged helix DNA-binding domain"/>
    <property type="match status" value="1"/>
</dbReference>
<dbReference type="SUPFAM" id="SSF88946">
    <property type="entry name" value="Sigma2 domain of RNA polymerase sigma factors"/>
    <property type="match status" value="1"/>
</dbReference>
<dbReference type="InterPro" id="IPR014284">
    <property type="entry name" value="RNA_pol_sigma-70_dom"/>
</dbReference>
<sequence>MNAPAAFKTELIELLPSLRAFARSLAHNPAQADDLVQDTLVKALANVDRFEQGTNLRAWLFTILRNHYYSQLRKSKREIEDADGKFAARLSSRPEQDGSVDLEDFKVAFQQLAPDHREVLTLVGASGCSYEEAAHICGCAVGTIKSRVNRARKKLSEMLGLDEDPSLVSGEGRMVEDTANV</sequence>
<keyword evidence="2 6" id="KW-0805">Transcription regulation</keyword>
<dbReference type="AlphaFoldDB" id="A0A6I6ML08"/>
<dbReference type="EMBL" id="CP047045">
    <property type="protein sequence ID" value="QGZ93856.1"/>
    <property type="molecule type" value="Genomic_DNA"/>
</dbReference>
<evidence type="ECO:0000313" key="9">
    <source>
        <dbReference type="EMBL" id="QGZ93856.1"/>
    </source>
</evidence>
<dbReference type="InterPro" id="IPR007627">
    <property type="entry name" value="RNA_pol_sigma70_r2"/>
</dbReference>
<dbReference type="InterPro" id="IPR013249">
    <property type="entry name" value="RNA_pol_sigma70_r4_t2"/>
</dbReference>
<dbReference type="InterPro" id="IPR039425">
    <property type="entry name" value="RNA_pol_sigma-70-like"/>
</dbReference>
<accession>A0A6I6ML08</accession>
<dbReference type="InterPro" id="IPR013325">
    <property type="entry name" value="RNA_pol_sigma_r2"/>
</dbReference>
<keyword evidence="5 6" id="KW-0804">Transcription</keyword>
<dbReference type="GO" id="GO:0003677">
    <property type="term" value="F:DNA binding"/>
    <property type="evidence" value="ECO:0007669"/>
    <property type="project" value="UniProtKB-KW"/>
</dbReference>
<dbReference type="Proteomes" id="UP000431269">
    <property type="component" value="Chromosome"/>
</dbReference>
<evidence type="ECO:0000313" key="10">
    <source>
        <dbReference type="Proteomes" id="UP000431269"/>
    </source>
</evidence>
<evidence type="ECO:0000256" key="5">
    <source>
        <dbReference type="ARBA" id="ARBA00023163"/>
    </source>
</evidence>
<dbReference type="NCBIfam" id="TIGR02937">
    <property type="entry name" value="sigma70-ECF"/>
    <property type="match status" value="1"/>
</dbReference>
<dbReference type="GO" id="GO:0006352">
    <property type="term" value="P:DNA-templated transcription initiation"/>
    <property type="evidence" value="ECO:0007669"/>
    <property type="project" value="InterPro"/>
</dbReference>
<feature type="domain" description="RNA polymerase sigma factor 70 region 4 type 2" evidence="8">
    <location>
        <begin position="106"/>
        <end position="155"/>
    </location>
</feature>
<gene>
    <name evidence="9" type="primary">sigC</name>
    <name evidence="9" type="ORF">DSM104635_00670</name>
</gene>